<organism evidence="2">
    <name type="scientific">hydrothermal vent metagenome</name>
    <dbReference type="NCBI Taxonomy" id="652676"/>
    <lineage>
        <taxon>unclassified sequences</taxon>
        <taxon>metagenomes</taxon>
        <taxon>ecological metagenomes</taxon>
    </lineage>
</organism>
<dbReference type="EMBL" id="FPHM01000043">
    <property type="protein sequence ID" value="SFV57640.1"/>
    <property type="molecule type" value="Genomic_DNA"/>
</dbReference>
<accession>A0A1W1BVL2</accession>
<gene>
    <name evidence="2" type="ORF">MNB_SV-13-452</name>
</gene>
<protein>
    <submittedName>
        <fullName evidence="2">N-terminal methylation</fullName>
    </submittedName>
</protein>
<dbReference type="InterPro" id="IPR045584">
    <property type="entry name" value="Pilin-like"/>
</dbReference>
<keyword evidence="1" id="KW-0472">Membrane</keyword>
<sequence length="228" mass="26031">MKKTAFTMIELVFVIVVLAIIASLAMERMDRDLKQEASETILSHIRLAQQLALNDNKHRKNNNGLWQRAYWRFEYGKCRNTTNLDGTAEYYYRVGSATTLDSGFNKNESAINPMDGKYLYTMNKCNNLQNDESPTVLISKKFGINRIRKYGGCSTVQHIAFDYLGRPHHQIASYGSADFSKIMTRDCRLKFEMSTDTNNDGIINEEDSFIITIEAETGHAFIVGQENL</sequence>
<evidence type="ECO:0000313" key="2">
    <source>
        <dbReference type="EMBL" id="SFV57640.1"/>
    </source>
</evidence>
<dbReference type="SUPFAM" id="SSF54523">
    <property type="entry name" value="Pili subunits"/>
    <property type="match status" value="1"/>
</dbReference>
<reference evidence="2" key="1">
    <citation type="submission" date="2016-10" db="EMBL/GenBank/DDBJ databases">
        <authorList>
            <person name="de Groot N.N."/>
        </authorList>
    </citation>
    <scope>NUCLEOTIDE SEQUENCE</scope>
</reference>
<evidence type="ECO:0000256" key="1">
    <source>
        <dbReference type="SAM" id="Phobius"/>
    </source>
</evidence>
<keyword evidence="1" id="KW-1133">Transmembrane helix</keyword>
<dbReference type="InterPro" id="IPR012902">
    <property type="entry name" value="N_methyl_site"/>
</dbReference>
<dbReference type="NCBIfam" id="TIGR02532">
    <property type="entry name" value="IV_pilin_GFxxxE"/>
    <property type="match status" value="1"/>
</dbReference>
<keyword evidence="1" id="KW-0812">Transmembrane</keyword>
<proteinExistence type="predicted"/>
<feature type="transmembrane region" description="Helical" evidence="1">
    <location>
        <begin position="6"/>
        <end position="26"/>
    </location>
</feature>
<name>A0A1W1BVL2_9ZZZZ</name>
<dbReference type="Gene3D" id="3.30.700.10">
    <property type="entry name" value="Glycoprotein, Type 4 Pilin"/>
    <property type="match status" value="1"/>
</dbReference>
<dbReference type="AlphaFoldDB" id="A0A1W1BVL2"/>